<name>A0A1I7ZK60_9BILA</name>
<keyword evidence="1" id="KW-1185">Reference proteome</keyword>
<dbReference type="Proteomes" id="UP000095287">
    <property type="component" value="Unplaced"/>
</dbReference>
<protein>
    <submittedName>
        <fullName evidence="2">Secreted protein</fullName>
    </submittedName>
</protein>
<organism evidence="1 2">
    <name type="scientific">Steinernema glaseri</name>
    <dbReference type="NCBI Taxonomy" id="37863"/>
    <lineage>
        <taxon>Eukaryota</taxon>
        <taxon>Metazoa</taxon>
        <taxon>Ecdysozoa</taxon>
        <taxon>Nematoda</taxon>
        <taxon>Chromadorea</taxon>
        <taxon>Rhabditida</taxon>
        <taxon>Tylenchina</taxon>
        <taxon>Panagrolaimomorpha</taxon>
        <taxon>Strongyloidoidea</taxon>
        <taxon>Steinernematidae</taxon>
        <taxon>Steinernema</taxon>
    </lineage>
</organism>
<reference evidence="2" key="1">
    <citation type="submission" date="2016-11" db="UniProtKB">
        <authorList>
            <consortium name="WormBaseParasite"/>
        </authorList>
    </citation>
    <scope>IDENTIFICATION</scope>
</reference>
<evidence type="ECO:0000313" key="2">
    <source>
        <dbReference type="WBParaSite" id="L893_g27216.t1"/>
    </source>
</evidence>
<proteinExistence type="predicted"/>
<evidence type="ECO:0000313" key="1">
    <source>
        <dbReference type="Proteomes" id="UP000095287"/>
    </source>
</evidence>
<dbReference type="AlphaFoldDB" id="A0A1I7ZK60"/>
<dbReference type="WBParaSite" id="L893_g27216.t1">
    <property type="protein sequence ID" value="L893_g27216.t1"/>
    <property type="gene ID" value="L893_g27216"/>
</dbReference>
<sequence>MEILDHVPIFLSLFCKYDHCINAICAQCDDSSCPPLIALFHASQYPFSQWAAPSHKCRKRDKNLGSLVFDLLADTYISLGSPVSSSSLPCDLSALRSTFRYHKLSSSVFVRKGKHKLCMMVVKPVCSEDSN</sequence>
<accession>A0A1I7ZK60</accession>